<dbReference type="Proteomes" id="UP000325313">
    <property type="component" value="Unassembled WGS sequence"/>
</dbReference>
<reference evidence="2 3" key="1">
    <citation type="submission" date="2019-05" db="EMBL/GenBank/DDBJ databases">
        <title>Emergence of the Ug99 lineage of the wheat stem rust pathogen through somatic hybridization.</title>
        <authorList>
            <person name="Li F."/>
            <person name="Upadhyaya N.M."/>
            <person name="Sperschneider J."/>
            <person name="Matny O."/>
            <person name="Nguyen-Phuc H."/>
            <person name="Mago R."/>
            <person name="Raley C."/>
            <person name="Miller M.E."/>
            <person name="Silverstein K.A.T."/>
            <person name="Henningsen E."/>
            <person name="Hirsch C.D."/>
            <person name="Visser B."/>
            <person name="Pretorius Z.A."/>
            <person name="Steffenson B.J."/>
            <person name="Schwessinger B."/>
            <person name="Dodds P.N."/>
            <person name="Figueroa M."/>
        </authorList>
    </citation>
    <scope>NUCLEOTIDE SEQUENCE [LARGE SCALE GENOMIC DNA]</scope>
    <source>
        <strain evidence="2 3">Ug99</strain>
    </source>
</reference>
<name>A0A5B0RHN0_PUCGR</name>
<organism evidence="2 3">
    <name type="scientific">Puccinia graminis f. sp. tritici</name>
    <dbReference type="NCBI Taxonomy" id="56615"/>
    <lineage>
        <taxon>Eukaryota</taxon>
        <taxon>Fungi</taxon>
        <taxon>Dikarya</taxon>
        <taxon>Basidiomycota</taxon>
        <taxon>Pucciniomycotina</taxon>
        <taxon>Pucciniomycetes</taxon>
        <taxon>Pucciniales</taxon>
        <taxon>Pucciniaceae</taxon>
        <taxon>Puccinia</taxon>
    </lineage>
</organism>
<feature type="compositionally biased region" description="Low complexity" evidence="1">
    <location>
        <begin position="169"/>
        <end position="179"/>
    </location>
</feature>
<feature type="region of interest" description="Disordered" evidence="1">
    <location>
        <begin position="158"/>
        <end position="179"/>
    </location>
</feature>
<evidence type="ECO:0000313" key="2">
    <source>
        <dbReference type="EMBL" id="KAA1124415.1"/>
    </source>
</evidence>
<protein>
    <submittedName>
        <fullName evidence="2">Uncharacterized protein</fullName>
    </submittedName>
</protein>
<comment type="caution">
    <text evidence="2">The sequence shown here is derived from an EMBL/GenBank/DDBJ whole genome shotgun (WGS) entry which is preliminary data.</text>
</comment>
<dbReference type="AlphaFoldDB" id="A0A5B0RHN0"/>
<dbReference type="EMBL" id="VDEP01000204">
    <property type="protein sequence ID" value="KAA1124415.1"/>
    <property type="molecule type" value="Genomic_DNA"/>
</dbReference>
<evidence type="ECO:0000256" key="1">
    <source>
        <dbReference type="SAM" id="MobiDB-lite"/>
    </source>
</evidence>
<proteinExistence type="predicted"/>
<sequence length="179" mass="18926">MGSFAAWELLSNDALQVSAAMAEAIKQATYEYGAASPSGHTPNFGRKQAKRAGPILKPAWPTVKPAWHPPNPRLAHVKAGGGRSKALLDRNQARVPRPPKCRPSRRNTLLMTGSLLVNHPPLWPMTVAVSSSVDSARIPSVKTGISRPQRLGLYGSLRGRGAPEPPIGPGLEIGPAGLG</sequence>
<accession>A0A5B0RHN0</accession>
<gene>
    <name evidence="2" type="ORF">PGTUg99_031835</name>
</gene>
<evidence type="ECO:0000313" key="3">
    <source>
        <dbReference type="Proteomes" id="UP000325313"/>
    </source>
</evidence>